<evidence type="ECO:0000313" key="2">
    <source>
        <dbReference type="EMBL" id="EAS06747.1"/>
    </source>
</evidence>
<sequence length="124" mass="14564">MQVQQEQKQINKQQLDVYRGAFLGLKTANLVDPDDIEKYDQVSYNALKAQGLVMCFSLFWTRIYEIGNFKMPVKSRYVFYGLGIAIPSFMHAFYVSKKVNEALISFDRKYTPKYYEQYINSVTK</sequence>
<keyword evidence="1" id="KW-0472">Membrane</keyword>
<dbReference type="KEGG" id="tet:TTHERM_00689860"/>
<evidence type="ECO:0000256" key="1">
    <source>
        <dbReference type="SAM" id="Phobius"/>
    </source>
</evidence>
<accession>I7LXY0</accession>
<keyword evidence="1 2" id="KW-0812">Transmembrane</keyword>
<dbReference type="OMA" id="WTRIYEI"/>
<dbReference type="EMBL" id="GG662260">
    <property type="protein sequence ID" value="EAS06747.1"/>
    <property type="molecule type" value="Genomic_DNA"/>
</dbReference>
<dbReference type="GeneID" id="7836973"/>
<gene>
    <name evidence="2" type="ORF">TTHERM_00689860</name>
</gene>
<keyword evidence="3" id="KW-1185">Reference proteome</keyword>
<reference evidence="3" key="1">
    <citation type="journal article" date="2006" name="PLoS Biol.">
        <title>Macronuclear genome sequence of the ciliate Tetrahymena thermophila, a model eukaryote.</title>
        <authorList>
            <person name="Eisen J.A."/>
            <person name="Coyne R.S."/>
            <person name="Wu M."/>
            <person name="Wu D."/>
            <person name="Thiagarajan M."/>
            <person name="Wortman J.R."/>
            <person name="Badger J.H."/>
            <person name="Ren Q."/>
            <person name="Amedeo P."/>
            <person name="Jones K.M."/>
            <person name="Tallon L.J."/>
            <person name="Delcher A.L."/>
            <person name="Salzberg S.L."/>
            <person name="Silva J.C."/>
            <person name="Haas B.J."/>
            <person name="Majoros W.H."/>
            <person name="Farzad M."/>
            <person name="Carlton J.M."/>
            <person name="Smith R.K. Jr."/>
            <person name="Garg J."/>
            <person name="Pearlman R.E."/>
            <person name="Karrer K.M."/>
            <person name="Sun L."/>
            <person name="Manning G."/>
            <person name="Elde N.C."/>
            <person name="Turkewitz A.P."/>
            <person name="Asai D.J."/>
            <person name="Wilkes D.E."/>
            <person name="Wang Y."/>
            <person name="Cai H."/>
            <person name="Collins K."/>
            <person name="Stewart B.A."/>
            <person name="Lee S.R."/>
            <person name="Wilamowska K."/>
            <person name="Weinberg Z."/>
            <person name="Ruzzo W.L."/>
            <person name="Wloga D."/>
            <person name="Gaertig J."/>
            <person name="Frankel J."/>
            <person name="Tsao C.-C."/>
            <person name="Gorovsky M.A."/>
            <person name="Keeling P.J."/>
            <person name="Waller R.F."/>
            <person name="Patron N.J."/>
            <person name="Cherry J.M."/>
            <person name="Stover N.A."/>
            <person name="Krieger C.J."/>
            <person name="del Toro C."/>
            <person name="Ryder H.F."/>
            <person name="Williamson S.C."/>
            <person name="Barbeau R.A."/>
            <person name="Hamilton E.P."/>
            <person name="Orias E."/>
        </authorList>
    </citation>
    <scope>NUCLEOTIDE SEQUENCE [LARGE SCALE GENOMIC DNA]</scope>
    <source>
        <strain evidence="3">SB210</strain>
    </source>
</reference>
<dbReference type="Proteomes" id="UP000009168">
    <property type="component" value="Unassembled WGS sequence"/>
</dbReference>
<evidence type="ECO:0000313" key="3">
    <source>
        <dbReference type="Proteomes" id="UP000009168"/>
    </source>
</evidence>
<dbReference type="AlphaFoldDB" id="I7LXY0"/>
<proteinExistence type="predicted"/>
<protein>
    <submittedName>
        <fullName evidence="2">Transmembrane protein, putative</fullName>
    </submittedName>
</protein>
<feature type="transmembrane region" description="Helical" evidence="1">
    <location>
        <begin position="77"/>
        <end position="96"/>
    </location>
</feature>
<dbReference type="RefSeq" id="XP_001026989.1">
    <property type="nucleotide sequence ID" value="XM_001026989.1"/>
</dbReference>
<organism evidence="2 3">
    <name type="scientific">Tetrahymena thermophila (strain SB210)</name>
    <dbReference type="NCBI Taxonomy" id="312017"/>
    <lineage>
        <taxon>Eukaryota</taxon>
        <taxon>Sar</taxon>
        <taxon>Alveolata</taxon>
        <taxon>Ciliophora</taxon>
        <taxon>Intramacronucleata</taxon>
        <taxon>Oligohymenophorea</taxon>
        <taxon>Hymenostomatida</taxon>
        <taxon>Tetrahymenina</taxon>
        <taxon>Tetrahymenidae</taxon>
        <taxon>Tetrahymena</taxon>
    </lineage>
</organism>
<dbReference type="HOGENOM" id="CLU_2008524_0_0_1"/>
<keyword evidence="1" id="KW-1133">Transmembrane helix</keyword>
<name>I7LXY0_TETTS</name>
<dbReference type="InParanoid" id="I7LXY0"/>